<dbReference type="PANTHER" id="PTHR39342">
    <property type="entry name" value="UPF0283 MEMBRANE PROTEIN YCJF"/>
    <property type="match status" value="1"/>
</dbReference>
<evidence type="ECO:0000313" key="10">
    <source>
        <dbReference type="EMBL" id="MCC2616665.1"/>
    </source>
</evidence>
<name>A0ABS8GA33_9ALTE</name>
<dbReference type="PANTHER" id="PTHR39342:SF1">
    <property type="entry name" value="UPF0283 MEMBRANE PROTEIN YCJF"/>
    <property type="match status" value="1"/>
</dbReference>
<dbReference type="InterPro" id="IPR006507">
    <property type="entry name" value="UPF0283"/>
</dbReference>
<dbReference type="EMBL" id="JAJEWP010000002">
    <property type="protein sequence ID" value="MCC2616665.1"/>
    <property type="molecule type" value="Genomic_DNA"/>
</dbReference>
<protein>
    <submittedName>
        <fullName evidence="10">YcjF family protein</fullName>
    </submittedName>
</protein>
<dbReference type="InterPro" id="IPR021147">
    <property type="entry name" value="DUF697"/>
</dbReference>
<evidence type="ECO:0000256" key="7">
    <source>
        <dbReference type="ARBA" id="ARBA00023136"/>
    </source>
</evidence>
<evidence type="ECO:0000313" key="11">
    <source>
        <dbReference type="Proteomes" id="UP001520878"/>
    </source>
</evidence>
<gene>
    <name evidence="10" type="ORF">LJ739_10465</name>
</gene>
<keyword evidence="3" id="KW-1003">Cell membrane</keyword>
<proteinExistence type="inferred from homology"/>
<evidence type="ECO:0000256" key="5">
    <source>
        <dbReference type="ARBA" id="ARBA00022692"/>
    </source>
</evidence>
<keyword evidence="11" id="KW-1185">Reference proteome</keyword>
<comment type="caution">
    <text evidence="10">The sequence shown here is derived from an EMBL/GenBank/DDBJ whole genome shotgun (WGS) entry which is preliminary data.</text>
</comment>
<feature type="region of interest" description="Disordered" evidence="8">
    <location>
        <begin position="1"/>
        <end position="25"/>
    </location>
</feature>
<reference evidence="10 11" key="1">
    <citation type="submission" date="2021-10" db="EMBL/GenBank/DDBJ databases">
        <title>Draft genome of Aestuariibacter halophilus JC2043.</title>
        <authorList>
            <person name="Emsley S.A."/>
            <person name="Pfannmuller K.M."/>
            <person name="Ushijima B."/>
            <person name="Saw J.H."/>
            <person name="Videau P."/>
        </authorList>
    </citation>
    <scope>NUCLEOTIDE SEQUENCE [LARGE SCALE GENOMIC DNA]</scope>
    <source>
        <strain evidence="10 11">JC2043</strain>
    </source>
</reference>
<comment type="similarity">
    <text evidence="2">Belongs to the UPF0283 family.</text>
</comment>
<dbReference type="Pfam" id="PF05128">
    <property type="entry name" value="DUF697"/>
    <property type="match status" value="1"/>
</dbReference>
<evidence type="ECO:0000256" key="1">
    <source>
        <dbReference type="ARBA" id="ARBA00004429"/>
    </source>
</evidence>
<comment type="subcellular location">
    <subcellularLocation>
        <location evidence="1">Cell inner membrane</location>
        <topology evidence="1">Multi-pass membrane protein</topology>
    </subcellularLocation>
</comment>
<evidence type="ECO:0000256" key="4">
    <source>
        <dbReference type="ARBA" id="ARBA00022519"/>
    </source>
</evidence>
<evidence type="ECO:0000256" key="2">
    <source>
        <dbReference type="ARBA" id="ARBA00008255"/>
    </source>
</evidence>
<dbReference type="NCBIfam" id="TIGR01620">
    <property type="entry name" value="hyp_HI0043"/>
    <property type="match status" value="1"/>
</dbReference>
<dbReference type="Proteomes" id="UP001520878">
    <property type="component" value="Unassembled WGS sequence"/>
</dbReference>
<feature type="transmembrane region" description="Helical" evidence="9">
    <location>
        <begin position="93"/>
        <end position="114"/>
    </location>
</feature>
<keyword evidence="6 9" id="KW-1133">Transmembrane helix</keyword>
<evidence type="ECO:0000256" key="8">
    <source>
        <dbReference type="SAM" id="MobiDB-lite"/>
    </source>
</evidence>
<accession>A0ABS8GA33</accession>
<keyword evidence="7 9" id="KW-0472">Membrane</keyword>
<keyword evidence="5 9" id="KW-0812">Transmembrane</keyword>
<feature type="transmembrane region" description="Helical" evidence="9">
    <location>
        <begin position="64"/>
        <end position="87"/>
    </location>
</feature>
<evidence type="ECO:0000256" key="6">
    <source>
        <dbReference type="ARBA" id="ARBA00022989"/>
    </source>
</evidence>
<sequence>MTDKSAPLRPAKEFSSEQQTLTAPVQEVSPLKPASEVDNCDIIAPEALDSVESEPLPSPRRAKWWWRLGLAVVGLSAVEVVLAGLAAWQSADWLAGLWLVVLVAVLWLSGQQLVQEWRGLRALRRQSREQELARTLLRSPSIGVAQPFCEGIAQRMPSGLEKDVVAWQQHLKPHHSDGEVIALFERQVLGRADEQARKIILQQASASAALIAVSPYATLDMAIVLWRNLRMLRQIAAAYGVELSYWGRIALVRQVLKHMVIAGAGEIVSDAATLALGSSVTAKLSGRVAQGMSAGLLTARIGVRGMSVCRPLPFDALPSPKLSDVARTVLKTLTSKGL</sequence>
<keyword evidence="4" id="KW-0997">Cell inner membrane</keyword>
<evidence type="ECO:0000256" key="3">
    <source>
        <dbReference type="ARBA" id="ARBA00022475"/>
    </source>
</evidence>
<organism evidence="10 11">
    <name type="scientific">Fluctibacter halophilus</name>
    <dbReference type="NCBI Taxonomy" id="226011"/>
    <lineage>
        <taxon>Bacteria</taxon>
        <taxon>Pseudomonadati</taxon>
        <taxon>Pseudomonadota</taxon>
        <taxon>Gammaproteobacteria</taxon>
        <taxon>Alteromonadales</taxon>
        <taxon>Alteromonadaceae</taxon>
        <taxon>Fluctibacter</taxon>
    </lineage>
</organism>
<dbReference type="RefSeq" id="WP_229160218.1">
    <property type="nucleotide sequence ID" value="NZ_JAJEWP010000002.1"/>
</dbReference>
<evidence type="ECO:0000256" key="9">
    <source>
        <dbReference type="SAM" id="Phobius"/>
    </source>
</evidence>